<gene>
    <name evidence="2" type="ORF">KL940_002849</name>
</gene>
<dbReference type="Proteomes" id="UP001197328">
    <property type="component" value="Unassembled WGS sequence"/>
</dbReference>
<evidence type="ECO:0000313" key="3">
    <source>
        <dbReference type="Proteomes" id="UP001197328"/>
    </source>
</evidence>
<keyword evidence="3" id="KW-1185">Reference proteome</keyword>
<evidence type="ECO:0000256" key="1">
    <source>
        <dbReference type="SAM" id="MobiDB-lite"/>
    </source>
</evidence>
<name>A0ABQ7RVQ3_PICAN</name>
<reference evidence="2 3" key="1">
    <citation type="journal article" date="2021" name="G3 (Bethesda)">
        <title>Genomic diversity, chromosomal rearrangements, and interspecies hybridization in the ogataea polymorpha species complex.</title>
        <authorList>
            <person name="Hanson S.J."/>
            <person name="Cinneide E.O."/>
            <person name="Salzberg L.I."/>
            <person name="Wolfe K.H."/>
            <person name="McGowan J."/>
            <person name="Fitzpatrick D.A."/>
            <person name="Matlin K."/>
        </authorList>
    </citation>
    <scope>NUCLEOTIDE SEQUENCE [LARGE SCALE GENOMIC DNA]</scope>
    <source>
        <strain evidence="2">51-138</strain>
    </source>
</reference>
<organism evidence="2 3">
    <name type="scientific">Pichia angusta</name>
    <name type="common">Yeast</name>
    <name type="synonym">Hansenula polymorpha</name>
    <dbReference type="NCBI Taxonomy" id="870730"/>
    <lineage>
        <taxon>Eukaryota</taxon>
        <taxon>Fungi</taxon>
        <taxon>Dikarya</taxon>
        <taxon>Ascomycota</taxon>
        <taxon>Saccharomycotina</taxon>
        <taxon>Pichiomycetes</taxon>
        <taxon>Pichiales</taxon>
        <taxon>Pichiaceae</taxon>
        <taxon>Ogataea</taxon>
    </lineage>
</organism>
<dbReference type="EMBL" id="JAHLVD010000007">
    <property type="protein sequence ID" value="KAG7849167.1"/>
    <property type="molecule type" value="Genomic_DNA"/>
</dbReference>
<accession>A0ABQ7RVQ3</accession>
<sequence length="120" mass="12958">MHFARASTSGPATEPSAGSANGSETTLLSSYRLSSSLWHDGRTEPPRVHSSYSQQYILAPTTAKSTGGSSRPATNSWRSVLCGKCTYWRDVSDKRVLERADVAVAEMFLVAVAFQLLDSS</sequence>
<feature type="region of interest" description="Disordered" evidence="1">
    <location>
        <begin position="1"/>
        <end position="25"/>
    </location>
</feature>
<proteinExistence type="predicted"/>
<comment type="caution">
    <text evidence="2">The sequence shown here is derived from an EMBL/GenBank/DDBJ whole genome shotgun (WGS) entry which is preliminary data.</text>
</comment>
<protein>
    <submittedName>
        <fullName evidence="2">Uncharacterized protein</fullName>
    </submittedName>
</protein>
<evidence type="ECO:0000313" key="2">
    <source>
        <dbReference type="EMBL" id="KAG7849167.1"/>
    </source>
</evidence>